<accession>A0ABU8SI18</accession>
<keyword evidence="1" id="KW-1133">Transmembrane helix</keyword>
<keyword evidence="1" id="KW-0472">Membrane</keyword>
<dbReference type="EMBL" id="JAWMWG010000004">
    <property type="protein sequence ID" value="MEJ6348854.1"/>
    <property type="molecule type" value="Genomic_DNA"/>
</dbReference>
<name>A0ABU8SI18_9LACO</name>
<feature type="transmembrane region" description="Helical" evidence="1">
    <location>
        <begin position="27"/>
        <end position="46"/>
    </location>
</feature>
<protein>
    <recommendedName>
        <fullName evidence="4">Phosphatidate cytidylyltransferase</fullName>
    </recommendedName>
</protein>
<proteinExistence type="predicted"/>
<evidence type="ECO:0000256" key="1">
    <source>
        <dbReference type="SAM" id="Phobius"/>
    </source>
</evidence>
<evidence type="ECO:0000313" key="2">
    <source>
        <dbReference type="EMBL" id="MEJ6348854.1"/>
    </source>
</evidence>
<reference evidence="2 3" key="1">
    <citation type="submission" date="2023-10" db="EMBL/GenBank/DDBJ databases">
        <title>Holzapfeliella saturejae sp. nov. isolated from Satureja montana flowers.</title>
        <authorList>
            <person name="Alcantara C."/>
            <person name="Zuniga M."/>
            <person name="Landete J.M."/>
            <person name="Monedero V."/>
        </authorList>
    </citation>
    <scope>NUCLEOTIDE SEQUENCE [LARGE SCALE GENOMIC DNA]</scope>
    <source>
        <strain evidence="2 3">He02</strain>
    </source>
</reference>
<comment type="caution">
    <text evidence="2">The sequence shown here is derived from an EMBL/GenBank/DDBJ whole genome shotgun (WGS) entry which is preliminary data.</text>
</comment>
<gene>
    <name evidence="2" type="ORF">R4Y45_06440</name>
</gene>
<evidence type="ECO:0008006" key="4">
    <source>
        <dbReference type="Google" id="ProtNLM"/>
    </source>
</evidence>
<sequence>MKAYILPILLLLISVFSLILTDRSFFWLIIALLGVVFAIWEIYDLIKKRQE</sequence>
<dbReference type="Proteomes" id="UP001377804">
    <property type="component" value="Unassembled WGS sequence"/>
</dbReference>
<keyword evidence="3" id="KW-1185">Reference proteome</keyword>
<dbReference type="RefSeq" id="WP_339970357.1">
    <property type="nucleotide sequence ID" value="NZ_JAWMWG010000004.1"/>
</dbReference>
<keyword evidence="1" id="KW-0812">Transmembrane</keyword>
<organism evidence="2 3">
    <name type="scientific">Holzapfeliella saturejae</name>
    <dbReference type="NCBI Taxonomy" id="3082953"/>
    <lineage>
        <taxon>Bacteria</taxon>
        <taxon>Bacillati</taxon>
        <taxon>Bacillota</taxon>
        <taxon>Bacilli</taxon>
        <taxon>Lactobacillales</taxon>
        <taxon>Lactobacillaceae</taxon>
        <taxon>Holzapfeliella</taxon>
    </lineage>
</organism>
<evidence type="ECO:0000313" key="3">
    <source>
        <dbReference type="Proteomes" id="UP001377804"/>
    </source>
</evidence>